<evidence type="ECO:0000256" key="6">
    <source>
        <dbReference type="ARBA" id="ARBA00023204"/>
    </source>
</evidence>
<name>A0A382VMP0_9ZZZZ</name>
<dbReference type="EMBL" id="UINC01153186">
    <property type="protein sequence ID" value="SVD47763.1"/>
    <property type="molecule type" value="Genomic_DNA"/>
</dbReference>
<dbReference type="CDD" id="cd03241">
    <property type="entry name" value="ABC_RecN"/>
    <property type="match status" value="1"/>
</dbReference>
<keyword evidence="4" id="KW-0227">DNA damage</keyword>
<keyword evidence="3" id="KW-0547">Nucleotide-binding</keyword>
<dbReference type="GO" id="GO:0016887">
    <property type="term" value="F:ATP hydrolysis activity"/>
    <property type="evidence" value="ECO:0007669"/>
    <property type="project" value="InterPro"/>
</dbReference>
<protein>
    <recommendedName>
        <fullName evidence="2">DNA repair protein RecN</fullName>
    </recommendedName>
    <alternativeName>
        <fullName evidence="7">Recombination protein N</fullName>
    </alternativeName>
</protein>
<keyword evidence="6" id="KW-0234">DNA repair</keyword>
<organism evidence="9">
    <name type="scientific">marine metagenome</name>
    <dbReference type="NCBI Taxonomy" id="408172"/>
    <lineage>
        <taxon>unclassified sequences</taxon>
        <taxon>metagenomes</taxon>
        <taxon>ecological metagenomes</taxon>
    </lineage>
</organism>
<evidence type="ECO:0000256" key="2">
    <source>
        <dbReference type="ARBA" id="ARBA00021315"/>
    </source>
</evidence>
<evidence type="ECO:0000256" key="1">
    <source>
        <dbReference type="ARBA" id="ARBA00009441"/>
    </source>
</evidence>
<dbReference type="GO" id="GO:0006310">
    <property type="term" value="P:DNA recombination"/>
    <property type="evidence" value="ECO:0007669"/>
    <property type="project" value="InterPro"/>
</dbReference>
<gene>
    <name evidence="9" type="ORF">METZ01_LOCUS400617</name>
</gene>
<dbReference type="GO" id="GO:0009432">
    <property type="term" value="P:SOS response"/>
    <property type="evidence" value="ECO:0007669"/>
    <property type="project" value="TreeGrafter"/>
</dbReference>
<dbReference type="SUPFAM" id="SSF52540">
    <property type="entry name" value="P-loop containing nucleoside triphosphate hydrolases"/>
    <property type="match status" value="1"/>
</dbReference>
<dbReference type="PANTHER" id="PTHR11059">
    <property type="entry name" value="DNA REPAIR PROTEIN RECN"/>
    <property type="match status" value="1"/>
</dbReference>
<evidence type="ECO:0000256" key="4">
    <source>
        <dbReference type="ARBA" id="ARBA00022763"/>
    </source>
</evidence>
<dbReference type="Pfam" id="PF13476">
    <property type="entry name" value="AAA_23"/>
    <property type="match status" value="1"/>
</dbReference>
<dbReference type="GO" id="GO:0043590">
    <property type="term" value="C:bacterial nucleoid"/>
    <property type="evidence" value="ECO:0007669"/>
    <property type="project" value="TreeGrafter"/>
</dbReference>
<feature type="non-terminal residue" evidence="9">
    <location>
        <position position="143"/>
    </location>
</feature>
<comment type="similarity">
    <text evidence="1">Belongs to the RecN family.</text>
</comment>
<dbReference type="GO" id="GO:0006302">
    <property type="term" value="P:double-strand break repair"/>
    <property type="evidence" value="ECO:0007669"/>
    <property type="project" value="InterPro"/>
</dbReference>
<dbReference type="Gene3D" id="3.40.50.300">
    <property type="entry name" value="P-loop containing nucleotide triphosphate hydrolases"/>
    <property type="match status" value="1"/>
</dbReference>
<keyword evidence="5" id="KW-0067">ATP-binding</keyword>
<evidence type="ECO:0000256" key="7">
    <source>
        <dbReference type="ARBA" id="ARBA00033408"/>
    </source>
</evidence>
<evidence type="ECO:0000313" key="9">
    <source>
        <dbReference type="EMBL" id="SVD47763.1"/>
    </source>
</evidence>
<proteinExistence type="inferred from homology"/>
<dbReference type="InterPro" id="IPR027417">
    <property type="entry name" value="P-loop_NTPase"/>
</dbReference>
<evidence type="ECO:0000256" key="5">
    <source>
        <dbReference type="ARBA" id="ARBA00022840"/>
    </source>
</evidence>
<evidence type="ECO:0000256" key="3">
    <source>
        <dbReference type="ARBA" id="ARBA00022741"/>
    </source>
</evidence>
<dbReference type="AlphaFoldDB" id="A0A382VMP0"/>
<reference evidence="9" key="1">
    <citation type="submission" date="2018-05" db="EMBL/GenBank/DDBJ databases">
        <authorList>
            <person name="Lanie J.A."/>
            <person name="Ng W.-L."/>
            <person name="Kazmierczak K.M."/>
            <person name="Andrzejewski T.M."/>
            <person name="Davidsen T.M."/>
            <person name="Wayne K.J."/>
            <person name="Tettelin H."/>
            <person name="Glass J.I."/>
            <person name="Rusch D."/>
            <person name="Podicherti R."/>
            <person name="Tsui H.-C.T."/>
            <person name="Winkler M.E."/>
        </authorList>
    </citation>
    <scope>NUCLEOTIDE SEQUENCE</scope>
</reference>
<accession>A0A382VMP0</accession>
<dbReference type="InterPro" id="IPR004604">
    <property type="entry name" value="DNA_recomb/repair_RecN"/>
</dbReference>
<dbReference type="InterPro" id="IPR038729">
    <property type="entry name" value="Rad50/SbcC_AAA"/>
</dbReference>
<dbReference type="PANTHER" id="PTHR11059:SF0">
    <property type="entry name" value="DNA REPAIR PROTEIN RECN"/>
    <property type="match status" value="1"/>
</dbReference>
<feature type="domain" description="Rad50/SbcC-type AAA" evidence="8">
    <location>
        <begin position="8"/>
        <end position="52"/>
    </location>
</feature>
<dbReference type="GO" id="GO:0005524">
    <property type="term" value="F:ATP binding"/>
    <property type="evidence" value="ECO:0007669"/>
    <property type="project" value="UniProtKB-KW"/>
</dbReference>
<evidence type="ECO:0000259" key="8">
    <source>
        <dbReference type="Pfam" id="PF13476"/>
    </source>
</evidence>
<sequence>MINWIDVRDFLIVKQAELSFGRGLTVITGETGAGKSVIVDALAILLGSRTSAEIIRSDCEACELQAGFELSQNQQAREWLDQHDLGTDAAECTLRRLVYQEKPSRGFINGRPVPIQSLRELGPLLVDIHGQHEYHLLLKKPVQ</sequence>